<dbReference type="Gene3D" id="3.40.630.30">
    <property type="match status" value="1"/>
</dbReference>
<sequence length="171" mass="18506">MTRTARLAVDLVRPEEHARVGELCVDAYRAAAILAHDDGGYAATLRDVAHRAAETVVLVAREGSRVLGTVTLAPPGSGYADIAAGDELEVRMLAVDPAAQRRGVAEALLRGAAEWTREQGYPALVLSVLSVAGPGTPHRLYERVGYRRVPARDYIGAWDPAAVMWFYEQRV</sequence>
<dbReference type="SUPFAM" id="SSF55729">
    <property type="entry name" value="Acyl-CoA N-acyltransferases (Nat)"/>
    <property type="match status" value="1"/>
</dbReference>
<dbReference type="CDD" id="cd04301">
    <property type="entry name" value="NAT_SF"/>
    <property type="match status" value="1"/>
</dbReference>
<dbReference type="PROSITE" id="PS51186">
    <property type="entry name" value="GNAT"/>
    <property type="match status" value="1"/>
</dbReference>
<organism evidence="4 5">
    <name type="scientific">Georgenia muralis</name>
    <dbReference type="NCBI Taxonomy" id="154117"/>
    <lineage>
        <taxon>Bacteria</taxon>
        <taxon>Bacillati</taxon>
        <taxon>Actinomycetota</taxon>
        <taxon>Actinomycetes</taxon>
        <taxon>Micrococcales</taxon>
        <taxon>Bogoriellaceae</taxon>
        <taxon>Georgenia</taxon>
    </lineage>
</organism>
<dbReference type="AlphaFoldDB" id="A0A3N4Z3U0"/>
<protein>
    <submittedName>
        <fullName evidence="4">Acetyltransferase (GNAT) family protein</fullName>
    </submittedName>
</protein>
<evidence type="ECO:0000313" key="5">
    <source>
        <dbReference type="Proteomes" id="UP000280726"/>
    </source>
</evidence>
<evidence type="ECO:0000313" key="4">
    <source>
        <dbReference type="EMBL" id="RPF25720.1"/>
    </source>
</evidence>
<evidence type="ECO:0000259" key="3">
    <source>
        <dbReference type="PROSITE" id="PS51186"/>
    </source>
</evidence>
<evidence type="ECO:0000256" key="1">
    <source>
        <dbReference type="ARBA" id="ARBA00022679"/>
    </source>
</evidence>
<dbReference type="PANTHER" id="PTHR43877">
    <property type="entry name" value="AMINOALKYLPHOSPHONATE N-ACETYLTRANSFERASE-RELATED-RELATED"/>
    <property type="match status" value="1"/>
</dbReference>
<reference evidence="4 5" key="1">
    <citation type="submission" date="2018-11" db="EMBL/GenBank/DDBJ databases">
        <title>Sequencing the genomes of 1000 actinobacteria strains.</title>
        <authorList>
            <person name="Klenk H.-P."/>
        </authorList>
    </citation>
    <scope>NUCLEOTIDE SEQUENCE [LARGE SCALE GENOMIC DNA]</scope>
    <source>
        <strain evidence="4 5">DSM 14418</strain>
    </source>
</reference>
<evidence type="ECO:0000256" key="2">
    <source>
        <dbReference type="ARBA" id="ARBA00023315"/>
    </source>
</evidence>
<proteinExistence type="predicted"/>
<gene>
    <name evidence="4" type="ORF">EDD32_0130</name>
</gene>
<name>A0A3N4Z3U0_9MICO</name>
<dbReference type="InterPro" id="IPR050832">
    <property type="entry name" value="Bact_Acetyltransf"/>
</dbReference>
<dbReference type="Pfam" id="PF00583">
    <property type="entry name" value="Acetyltransf_1"/>
    <property type="match status" value="1"/>
</dbReference>
<accession>A0A3N4Z3U0</accession>
<dbReference type="EMBL" id="RKRA01000001">
    <property type="protein sequence ID" value="RPF25720.1"/>
    <property type="molecule type" value="Genomic_DNA"/>
</dbReference>
<dbReference type="InterPro" id="IPR000182">
    <property type="entry name" value="GNAT_dom"/>
</dbReference>
<dbReference type="Proteomes" id="UP000280726">
    <property type="component" value="Unassembled WGS sequence"/>
</dbReference>
<dbReference type="GO" id="GO:0016747">
    <property type="term" value="F:acyltransferase activity, transferring groups other than amino-acyl groups"/>
    <property type="evidence" value="ECO:0007669"/>
    <property type="project" value="InterPro"/>
</dbReference>
<comment type="caution">
    <text evidence="4">The sequence shown here is derived from an EMBL/GenBank/DDBJ whole genome shotgun (WGS) entry which is preliminary data.</text>
</comment>
<dbReference type="InterPro" id="IPR016181">
    <property type="entry name" value="Acyl_CoA_acyltransferase"/>
</dbReference>
<keyword evidence="1 4" id="KW-0808">Transferase</keyword>
<keyword evidence="5" id="KW-1185">Reference proteome</keyword>
<feature type="domain" description="N-acetyltransferase" evidence="3">
    <location>
        <begin position="7"/>
        <end position="169"/>
    </location>
</feature>
<dbReference type="RefSeq" id="WP_211338679.1">
    <property type="nucleotide sequence ID" value="NZ_RKRA01000001.1"/>
</dbReference>
<keyword evidence="2" id="KW-0012">Acyltransferase</keyword>